<keyword evidence="4" id="KW-0067">ATP-binding</keyword>
<evidence type="ECO:0000256" key="4">
    <source>
        <dbReference type="ARBA" id="ARBA00022840"/>
    </source>
</evidence>
<evidence type="ECO:0000259" key="5">
    <source>
        <dbReference type="Pfam" id="PF22468"/>
    </source>
</evidence>
<keyword evidence="3" id="KW-0418">Kinase</keyword>
<name>A0A645J734_9ZZZZ</name>
<evidence type="ECO:0000256" key="2">
    <source>
        <dbReference type="ARBA" id="ARBA00022741"/>
    </source>
</evidence>
<evidence type="ECO:0000313" key="6">
    <source>
        <dbReference type="EMBL" id="MPN58950.1"/>
    </source>
</evidence>
<gene>
    <name evidence="6" type="ORF">SDC9_206666</name>
</gene>
<keyword evidence="3" id="KW-0808">Transferase</keyword>
<dbReference type="Gene3D" id="3.30.2130.10">
    <property type="entry name" value="VC0802-like"/>
    <property type="match status" value="1"/>
</dbReference>
<comment type="caution">
    <text evidence="6">The sequence shown here is derived from an EMBL/GenBank/DDBJ whole genome shotgun (WGS) entry which is preliminary data.</text>
</comment>
<dbReference type="InterPro" id="IPR045865">
    <property type="entry name" value="ACT-like_dom_sf"/>
</dbReference>
<accession>A0A645J734</accession>
<dbReference type="EC" id="2.7.2.4" evidence="1"/>
<keyword evidence="2" id="KW-0547">Nucleotide-binding</keyword>
<reference evidence="6" key="1">
    <citation type="submission" date="2019-08" db="EMBL/GenBank/DDBJ databases">
        <authorList>
            <person name="Kucharzyk K."/>
            <person name="Murdoch R.W."/>
            <person name="Higgins S."/>
            <person name="Loffler F."/>
        </authorList>
    </citation>
    <scope>NUCLEOTIDE SEQUENCE</scope>
</reference>
<dbReference type="InterPro" id="IPR054352">
    <property type="entry name" value="ACT_Aspartokinase"/>
</dbReference>
<evidence type="ECO:0000256" key="1">
    <source>
        <dbReference type="ARBA" id="ARBA00013059"/>
    </source>
</evidence>
<sequence length="96" mass="10874">MVVWDHEKSRELVKVLQGDFYQVTAEPMAIVCAMGSNIAMPGFLYKATKALFEKGINVESFAQSLMQVNMQFVIQRESYENAVIALNEALCKENYC</sequence>
<proteinExistence type="predicted"/>
<dbReference type="EMBL" id="VSSQ01132359">
    <property type="protein sequence ID" value="MPN58950.1"/>
    <property type="molecule type" value="Genomic_DNA"/>
</dbReference>
<organism evidence="6">
    <name type="scientific">bioreactor metagenome</name>
    <dbReference type="NCBI Taxonomy" id="1076179"/>
    <lineage>
        <taxon>unclassified sequences</taxon>
        <taxon>metagenomes</taxon>
        <taxon>ecological metagenomes</taxon>
    </lineage>
</organism>
<dbReference type="AlphaFoldDB" id="A0A645J734"/>
<dbReference type="Pfam" id="PF22468">
    <property type="entry name" value="ACT_9"/>
    <property type="match status" value="1"/>
</dbReference>
<protein>
    <recommendedName>
        <fullName evidence="1">aspartate kinase</fullName>
        <ecNumber evidence="1">2.7.2.4</ecNumber>
    </recommendedName>
</protein>
<dbReference type="SUPFAM" id="SSF55021">
    <property type="entry name" value="ACT-like"/>
    <property type="match status" value="1"/>
</dbReference>
<evidence type="ECO:0000256" key="3">
    <source>
        <dbReference type="ARBA" id="ARBA00022777"/>
    </source>
</evidence>
<feature type="domain" description="Aspartokinase ACT" evidence="5">
    <location>
        <begin position="38"/>
        <end position="90"/>
    </location>
</feature>
<dbReference type="GO" id="GO:0005524">
    <property type="term" value="F:ATP binding"/>
    <property type="evidence" value="ECO:0007669"/>
    <property type="project" value="UniProtKB-KW"/>
</dbReference>
<dbReference type="GO" id="GO:0004072">
    <property type="term" value="F:aspartate kinase activity"/>
    <property type="evidence" value="ECO:0007669"/>
    <property type="project" value="UniProtKB-EC"/>
</dbReference>